<dbReference type="InterPro" id="IPR052945">
    <property type="entry name" value="Mitotic_Regulator"/>
</dbReference>
<dbReference type="PANTHER" id="PTHR43628">
    <property type="entry name" value="ACTIVATOR OF C KINASE PROTEIN 1-RELATED"/>
    <property type="match status" value="1"/>
</dbReference>
<evidence type="ECO:0000313" key="1">
    <source>
        <dbReference type="EMBL" id="OQW85799.1"/>
    </source>
</evidence>
<dbReference type="InterPro" id="IPR011990">
    <property type="entry name" value="TPR-like_helical_dom_sf"/>
</dbReference>
<accession>A0A1W9KNV9</accession>
<protein>
    <recommendedName>
        <fullName evidence="3">Sel1-like</fullName>
    </recommendedName>
</protein>
<reference evidence="1 2" key="1">
    <citation type="submission" date="2017-01" db="EMBL/GenBank/DDBJ databases">
        <title>Novel large sulfur bacteria in the metagenomes of groundwater-fed chemosynthetic microbial mats in the Lake Huron basin.</title>
        <authorList>
            <person name="Sharrar A.M."/>
            <person name="Flood B.E."/>
            <person name="Bailey J.V."/>
            <person name="Jones D.S."/>
            <person name="Biddanda B."/>
            <person name="Ruberg S.A."/>
            <person name="Marcus D.N."/>
            <person name="Dick G.J."/>
        </authorList>
    </citation>
    <scope>NUCLEOTIDE SEQUENCE [LARGE SCALE GENOMIC DNA]</scope>
    <source>
        <strain evidence="1">A7</strain>
    </source>
</reference>
<comment type="caution">
    <text evidence="1">The sequence shown here is derived from an EMBL/GenBank/DDBJ whole genome shotgun (WGS) entry which is preliminary data.</text>
</comment>
<proteinExistence type="predicted"/>
<gene>
    <name evidence="1" type="ORF">BWK72_20480</name>
</gene>
<dbReference type="InterPro" id="IPR006597">
    <property type="entry name" value="Sel1-like"/>
</dbReference>
<dbReference type="Proteomes" id="UP000192505">
    <property type="component" value="Unassembled WGS sequence"/>
</dbReference>
<dbReference type="Pfam" id="PF08238">
    <property type="entry name" value="Sel1"/>
    <property type="match status" value="2"/>
</dbReference>
<dbReference type="EMBL" id="MTEI01000035">
    <property type="protein sequence ID" value="OQW85799.1"/>
    <property type="molecule type" value="Genomic_DNA"/>
</dbReference>
<name>A0A1W9KNV9_9BURK</name>
<dbReference type="Gene3D" id="1.25.40.10">
    <property type="entry name" value="Tetratricopeptide repeat domain"/>
    <property type="match status" value="1"/>
</dbReference>
<evidence type="ECO:0000313" key="2">
    <source>
        <dbReference type="Proteomes" id="UP000192505"/>
    </source>
</evidence>
<dbReference type="SMART" id="SM00671">
    <property type="entry name" value="SEL1"/>
    <property type="match status" value="2"/>
</dbReference>
<sequence length="158" mass="17438">MAISIDTACGITEMSKSTWWRRIGKGDFTRVTDDARGRAMLLWSEVAPLIYVQIEIEDRQLILLADAGDAEAQDDIGQLCLMGEKYQAAFYWFQLAAQQNNPDAMQWLGHCYINGKGVSKDDNLGMMWLAKAAALGHAIAQGQMKGLIDRALASQALV</sequence>
<evidence type="ECO:0008006" key="3">
    <source>
        <dbReference type="Google" id="ProtNLM"/>
    </source>
</evidence>
<organism evidence="1 2">
    <name type="scientific">Rhodoferax ferrireducens</name>
    <dbReference type="NCBI Taxonomy" id="192843"/>
    <lineage>
        <taxon>Bacteria</taxon>
        <taxon>Pseudomonadati</taxon>
        <taxon>Pseudomonadota</taxon>
        <taxon>Betaproteobacteria</taxon>
        <taxon>Burkholderiales</taxon>
        <taxon>Comamonadaceae</taxon>
        <taxon>Rhodoferax</taxon>
    </lineage>
</organism>
<dbReference type="AlphaFoldDB" id="A0A1W9KNV9"/>
<dbReference type="SUPFAM" id="SSF81901">
    <property type="entry name" value="HCP-like"/>
    <property type="match status" value="1"/>
</dbReference>
<dbReference type="PANTHER" id="PTHR43628:SF1">
    <property type="entry name" value="CHITIN SYNTHASE REGULATORY FACTOR 2-RELATED"/>
    <property type="match status" value="1"/>
</dbReference>